<evidence type="ECO:0000313" key="1">
    <source>
        <dbReference type="EMBL" id="CAI6338973.1"/>
    </source>
</evidence>
<organism evidence="1 2">
    <name type="scientific">Periconia digitata</name>
    <dbReference type="NCBI Taxonomy" id="1303443"/>
    <lineage>
        <taxon>Eukaryota</taxon>
        <taxon>Fungi</taxon>
        <taxon>Dikarya</taxon>
        <taxon>Ascomycota</taxon>
        <taxon>Pezizomycotina</taxon>
        <taxon>Dothideomycetes</taxon>
        <taxon>Pleosporomycetidae</taxon>
        <taxon>Pleosporales</taxon>
        <taxon>Massarineae</taxon>
        <taxon>Periconiaceae</taxon>
        <taxon>Periconia</taxon>
    </lineage>
</organism>
<protein>
    <submittedName>
        <fullName evidence="1">Uncharacterized protein</fullName>
    </submittedName>
</protein>
<keyword evidence="2" id="KW-1185">Reference proteome</keyword>
<dbReference type="PROSITE" id="PS51257">
    <property type="entry name" value="PROKAR_LIPOPROTEIN"/>
    <property type="match status" value="1"/>
</dbReference>
<accession>A0A9W4XPK4</accession>
<evidence type="ECO:0000313" key="2">
    <source>
        <dbReference type="Proteomes" id="UP001152607"/>
    </source>
</evidence>
<dbReference type="Proteomes" id="UP001152607">
    <property type="component" value="Unassembled WGS sequence"/>
</dbReference>
<dbReference type="EMBL" id="CAOQHR010000008">
    <property type="protein sequence ID" value="CAI6338973.1"/>
    <property type="molecule type" value="Genomic_DNA"/>
</dbReference>
<comment type="caution">
    <text evidence="1">The sequence shown here is derived from an EMBL/GenBank/DDBJ whole genome shotgun (WGS) entry which is preliminary data.</text>
</comment>
<proteinExistence type="predicted"/>
<name>A0A9W4XPK4_9PLEO</name>
<sequence>MSKPLVGTVPFLSACSEPLTTDHECAKLFFYLMPGRIPPCSRTCLRPTEPRLRTQCLRYSTQSPPSIGPILSDEKSHRSFYLREDGPPLPLPPSFDPIIVSARSKWKQPKQKPHVAEFTPFQNKLWENPYAHALATPIRQCRATSALLPEALLTTLHPRPHPDNQAPWLLPVSLTTSQRSLGTPFRFLSHEYVAAHLSNSKKHWARSVSVRLLQKINRKTSDALIWREDMADLILDLLQKRLQGKLRWYFSQPGQLIPCASPHETHTNTIDDVSSILYLGSLKSSVDDLHVRLRKTSRELDKWAEYLTDLLIKEPHKQPGVTHKPPAWYGKQSKLLRMKPRLQFPPLEYNTSRWRGRKVAVYSLVDLLGEERARELVEGGPYEGETCLVVKRARHNVSIEMLLMELASYHAKPGP</sequence>
<dbReference type="AlphaFoldDB" id="A0A9W4XPK4"/>
<reference evidence="1" key="1">
    <citation type="submission" date="2023-01" db="EMBL/GenBank/DDBJ databases">
        <authorList>
            <person name="Van Ghelder C."/>
            <person name="Rancurel C."/>
        </authorList>
    </citation>
    <scope>NUCLEOTIDE SEQUENCE</scope>
    <source>
        <strain evidence="1">CNCM I-4278</strain>
    </source>
</reference>
<dbReference type="OrthoDB" id="3363286at2759"/>
<gene>
    <name evidence="1" type="ORF">PDIGIT_LOCUS12110</name>
</gene>